<reference evidence="1" key="1">
    <citation type="submission" date="2022-07" db="EMBL/GenBank/DDBJ databases">
        <title>Genome Sequence of Phlebia brevispora.</title>
        <authorList>
            <person name="Buettner E."/>
        </authorList>
    </citation>
    <scope>NUCLEOTIDE SEQUENCE</scope>
    <source>
        <strain evidence="1">MPL23</strain>
    </source>
</reference>
<dbReference type="Proteomes" id="UP001148662">
    <property type="component" value="Unassembled WGS sequence"/>
</dbReference>
<keyword evidence="2" id="KW-1185">Reference proteome</keyword>
<accession>A0ACC1SD26</accession>
<name>A0ACC1SD26_9APHY</name>
<dbReference type="EMBL" id="JANHOG010001434">
    <property type="protein sequence ID" value="KAJ3537121.1"/>
    <property type="molecule type" value="Genomic_DNA"/>
</dbReference>
<protein>
    <submittedName>
        <fullName evidence="1">Uncharacterized protein</fullName>
    </submittedName>
</protein>
<evidence type="ECO:0000313" key="2">
    <source>
        <dbReference type="Proteomes" id="UP001148662"/>
    </source>
</evidence>
<comment type="caution">
    <text evidence="1">The sequence shown here is derived from an EMBL/GenBank/DDBJ whole genome shotgun (WGS) entry which is preliminary data.</text>
</comment>
<sequence length="275" mass="30557">MDGTSAQLAAYLVPGSNETFYIPEFITSEEESYLIRKITESSQQKWKNLPNRRLQIWGGELTAKSQLIPQALPSYLTTFPDIIGRLRDTGAFSRSSHGQPNHIILNEYLPGQGIMPHEDGPSYYPVVATLSLGSHAVFHYYRYKPEDEDDDPPAHISDAEVPKGRSIDPLPILSVLLEPRSLVITRSELYTAHLHGIDDITEDAFPASSSSVFAGDPRHPRLANESQLRGGEYRQVVAAGGTLKRGVRYSLTCRDVERVVNLNTRTMAALGLGRR</sequence>
<organism evidence="1 2">
    <name type="scientific">Phlebia brevispora</name>
    <dbReference type="NCBI Taxonomy" id="194682"/>
    <lineage>
        <taxon>Eukaryota</taxon>
        <taxon>Fungi</taxon>
        <taxon>Dikarya</taxon>
        <taxon>Basidiomycota</taxon>
        <taxon>Agaricomycotina</taxon>
        <taxon>Agaricomycetes</taxon>
        <taxon>Polyporales</taxon>
        <taxon>Meruliaceae</taxon>
        <taxon>Phlebia</taxon>
    </lineage>
</organism>
<evidence type="ECO:0000313" key="1">
    <source>
        <dbReference type="EMBL" id="KAJ3537121.1"/>
    </source>
</evidence>
<gene>
    <name evidence="1" type="ORF">NM688_g6734</name>
</gene>
<proteinExistence type="predicted"/>